<sequence length="87" mass="10224">MLVYFTSCLLALPLLTACRFTHSEVEFEQQRYFHSPYYLFLSSLCRMLSAQSNPVQRTRAINYFLNSFFAVMKVSSLPIAHVRYEDN</sequence>
<protein>
    <recommendedName>
        <fullName evidence="3">Secreted protein</fullName>
    </recommendedName>
</protein>
<feature type="signal peptide" evidence="1">
    <location>
        <begin position="1"/>
        <end position="23"/>
    </location>
</feature>
<proteinExistence type="predicted"/>
<reference evidence="2" key="2">
    <citation type="journal article" date="2015" name="Fish Shellfish Immunol.">
        <title>Early steps in the European eel (Anguilla anguilla)-Vibrio vulnificus interaction in the gills: Role of the RtxA13 toxin.</title>
        <authorList>
            <person name="Callol A."/>
            <person name="Pajuelo D."/>
            <person name="Ebbesson L."/>
            <person name="Teles M."/>
            <person name="MacKenzie S."/>
            <person name="Amaro C."/>
        </authorList>
    </citation>
    <scope>NUCLEOTIDE SEQUENCE</scope>
</reference>
<feature type="chain" id="PRO_5002434178" description="Secreted protein" evidence="1">
    <location>
        <begin position="24"/>
        <end position="87"/>
    </location>
</feature>
<keyword evidence="1" id="KW-0732">Signal</keyword>
<name>A0A0E9VR18_ANGAN</name>
<evidence type="ECO:0008006" key="3">
    <source>
        <dbReference type="Google" id="ProtNLM"/>
    </source>
</evidence>
<evidence type="ECO:0000256" key="1">
    <source>
        <dbReference type="SAM" id="SignalP"/>
    </source>
</evidence>
<reference evidence="2" key="1">
    <citation type="submission" date="2014-11" db="EMBL/GenBank/DDBJ databases">
        <authorList>
            <person name="Amaro Gonzalez C."/>
        </authorList>
    </citation>
    <scope>NUCLEOTIDE SEQUENCE</scope>
</reference>
<accession>A0A0E9VR18</accession>
<dbReference type="AlphaFoldDB" id="A0A0E9VR18"/>
<organism evidence="2">
    <name type="scientific">Anguilla anguilla</name>
    <name type="common">European freshwater eel</name>
    <name type="synonym">Muraena anguilla</name>
    <dbReference type="NCBI Taxonomy" id="7936"/>
    <lineage>
        <taxon>Eukaryota</taxon>
        <taxon>Metazoa</taxon>
        <taxon>Chordata</taxon>
        <taxon>Craniata</taxon>
        <taxon>Vertebrata</taxon>
        <taxon>Euteleostomi</taxon>
        <taxon>Actinopterygii</taxon>
        <taxon>Neopterygii</taxon>
        <taxon>Teleostei</taxon>
        <taxon>Anguilliformes</taxon>
        <taxon>Anguillidae</taxon>
        <taxon>Anguilla</taxon>
    </lineage>
</organism>
<evidence type="ECO:0000313" key="2">
    <source>
        <dbReference type="EMBL" id="JAH80452.1"/>
    </source>
</evidence>
<dbReference type="EMBL" id="GBXM01028125">
    <property type="protein sequence ID" value="JAH80452.1"/>
    <property type="molecule type" value="Transcribed_RNA"/>
</dbReference>